<accession>A0A3B0USR0</accession>
<sequence>MNVKRTILISIIFILGLFVLAACGGKTAEPEVAPEVANVEATVNAAVMATANAEAALETVINTAVDEAVTVALDAAVEEEVAAALAAATPEATYAVYTEEELILLIEETTQEAESSTASYTEATTAATSDDVITTEEAQTIEYYVTISEETLAEVDAMIETYYALYGGTGDEVVAELVAIESELDELNDDVAEMVVILDEINSTLAAGYELAEETIVQLEQAAVEAQVAIDETAVQMQAWAINAQTTAQTSASTIQDNIAASQEDLSSILQESVPTDIADSYEAAMEQVVSYISVTSTALADSSISPQEMEAIAQTGTNAAASLTAQGKAGSNLLINNIDSLNQQLASGDIQGAMIGLNNLQGQLPDLSTLSINIPSGGNISLPSGNLPSPGSRP</sequence>
<gene>
    <name evidence="2" type="ORF">MNBD_CHLOROFLEXI01-1314</name>
</gene>
<proteinExistence type="predicted"/>
<organism evidence="2">
    <name type="scientific">hydrothermal vent metagenome</name>
    <dbReference type="NCBI Taxonomy" id="652676"/>
    <lineage>
        <taxon>unclassified sequences</taxon>
        <taxon>metagenomes</taxon>
        <taxon>ecological metagenomes</taxon>
    </lineage>
</organism>
<dbReference type="PROSITE" id="PS51257">
    <property type="entry name" value="PROKAR_LIPOPROTEIN"/>
    <property type="match status" value="1"/>
</dbReference>
<evidence type="ECO:0000256" key="1">
    <source>
        <dbReference type="SAM" id="Coils"/>
    </source>
</evidence>
<evidence type="ECO:0000313" key="2">
    <source>
        <dbReference type="EMBL" id="VAW31323.1"/>
    </source>
</evidence>
<name>A0A3B0USR0_9ZZZZ</name>
<dbReference type="EMBL" id="UOEU01000200">
    <property type="protein sequence ID" value="VAW31323.1"/>
    <property type="molecule type" value="Genomic_DNA"/>
</dbReference>
<feature type="coiled-coil region" evidence="1">
    <location>
        <begin position="170"/>
        <end position="229"/>
    </location>
</feature>
<keyword evidence="1" id="KW-0175">Coiled coil</keyword>
<dbReference type="AlphaFoldDB" id="A0A3B0USR0"/>
<reference evidence="2" key="1">
    <citation type="submission" date="2018-06" db="EMBL/GenBank/DDBJ databases">
        <authorList>
            <person name="Zhirakovskaya E."/>
        </authorList>
    </citation>
    <scope>NUCLEOTIDE SEQUENCE</scope>
</reference>
<protein>
    <submittedName>
        <fullName evidence="2">Uncharacterized protein</fullName>
    </submittedName>
</protein>